<proteinExistence type="predicted"/>
<comment type="caution">
    <text evidence="2">The sequence shown here is derived from an EMBL/GenBank/DDBJ whole genome shotgun (WGS) entry which is preliminary data.</text>
</comment>
<reference evidence="2" key="2">
    <citation type="journal article" date="2024" name="Plant">
        <title>Genomic evolution and insights into agronomic trait innovations of Sesamum species.</title>
        <authorList>
            <person name="Miao H."/>
            <person name="Wang L."/>
            <person name="Qu L."/>
            <person name="Liu H."/>
            <person name="Sun Y."/>
            <person name="Le M."/>
            <person name="Wang Q."/>
            <person name="Wei S."/>
            <person name="Zheng Y."/>
            <person name="Lin W."/>
            <person name="Duan Y."/>
            <person name="Cao H."/>
            <person name="Xiong S."/>
            <person name="Wang X."/>
            <person name="Wei L."/>
            <person name="Li C."/>
            <person name="Ma Q."/>
            <person name="Ju M."/>
            <person name="Zhao R."/>
            <person name="Li G."/>
            <person name="Mu C."/>
            <person name="Tian Q."/>
            <person name="Mei H."/>
            <person name="Zhang T."/>
            <person name="Gao T."/>
            <person name="Zhang H."/>
        </authorList>
    </citation>
    <scope>NUCLEOTIDE SEQUENCE</scope>
    <source>
        <strain evidence="2">KEN1</strain>
    </source>
</reference>
<dbReference type="Pfam" id="PF00931">
    <property type="entry name" value="NB-ARC"/>
    <property type="match status" value="1"/>
</dbReference>
<dbReference type="SUPFAM" id="SSF52540">
    <property type="entry name" value="P-loop containing nucleoside triphosphate hydrolases"/>
    <property type="match status" value="1"/>
</dbReference>
<accession>A0AAW2TCY0</accession>
<feature type="domain" description="NB-ARC" evidence="1">
    <location>
        <begin position="111"/>
        <end position="186"/>
    </location>
</feature>
<dbReference type="PANTHER" id="PTHR19338:SF60">
    <property type="entry name" value="NB-ARC DOMAIN-CONTAINING PROTEIN"/>
    <property type="match status" value="1"/>
</dbReference>
<sequence length="204" mass="23342">MAYAFLVSLTQTLSQIMKHHQHGVFLDEKQRLESLHTHLEFLQAFLEGFPEKANDLEGGIRDAVSQAEDIIEYLLFEEIRSLNSSGSSLKVADQKRENTKKDAMVGLKEDVLAMKSRLCGESRKLEFIPIYGMGGIGKTILARSAYDDSLITEHFHIRAWVTVSQDYSIQEMLFTLVDSIRAFSEKFDEEKIAMNKWQNMCTKI</sequence>
<dbReference type="EMBL" id="JACGWN010000015">
    <property type="protein sequence ID" value="KAL0402594.1"/>
    <property type="molecule type" value="Genomic_DNA"/>
</dbReference>
<dbReference type="InterPro" id="IPR027417">
    <property type="entry name" value="P-loop_NTPase"/>
</dbReference>
<dbReference type="Gene3D" id="1.20.5.4130">
    <property type="match status" value="1"/>
</dbReference>
<protein>
    <submittedName>
        <fullName evidence="2">Disease resistance protein RPP13</fullName>
    </submittedName>
</protein>
<organism evidence="2">
    <name type="scientific">Sesamum latifolium</name>
    <dbReference type="NCBI Taxonomy" id="2727402"/>
    <lineage>
        <taxon>Eukaryota</taxon>
        <taxon>Viridiplantae</taxon>
        <taxon>Streptophyta</taxon>
        <taxon>Embryophyta</taxon>
        <taxon>Tracheophyta</taxon>
        <taxon>Spermatophyta</taxon>
        <taxon>Magnoliopsida</taxon>
        <taxon>eudicotyledons</taxon>
        <taxon>Gunneridae</taxon>
        <taxon>Pentapetalae</taxon>
        <taxon>asterids</taxon>
        <taxon>lamiids</taxon>
        <taxon>Lamiales</taxon>
        <taxon>Pedaliaceae</taxon>
        <taxon>Sesamum</taxon>
    </lineage>
</organism>
<dbReference type="PANTHER" id="PTHR19338">
    <property type="entry name" value="TRANSLOCASE OF INNER MITOCHONDRIAL MEMBRANE 13 HOMOLOG"/>
    <property type="match status" value="1"/>
</dbReference>
<reference evidence="2" key="1">
    <citation type="submission" date="2020-06" db="EMBL/GenBank/DDBJ databases">
        <authorList>
            <person name="Li T."/>
            <person name="Hu X."/>
            <person name="Zhang T."/>
            <person name="Song X."/>
            <person name="Zhang H."/>
            <person name="Dai N."/>
            <person name="Sheng W."/>
            <person name="Hou X."/>
            <person name="Wei L."/>
        </authorList>
    </citation>
    <scope>NUCLEOTIDE SEQUENCE</scope>
    <source>
        <strain evidence="2">KEN1</strain>
        <tissue evidence="2">Leaf</tissue>
    </source>
</reference>
<gene>
    <name evidence="2" type="ORF">Slati_4289300</name>
</gene>
<dbReference type="GO" id="GO:0043531">
    <property type="term" value="F:ADP binding"/>
    <property type="evidence" value="ECO:0007669"/>
    <property type="project" value="InterPro"/>
</dbReference>
<dbReference type="InterPro" id="IPR002182">
    <property type="entry name" value="NB-ARC"/>
</dbReference>
<evidence type="ECO:0000313" key="2">
    <source>
        <dbReference type="EMBL" id="KAL0402594.1"/>
    </source>
</evidence>
<name>A0AAW2TCY0_9LAMI</name>
<evidence type="ECO:0000259" key="1">
    <source>
        <dbReference type="Pfam" id="PF00931"/>
    </source>
</evidence>
<dbReference type="AlphaFoldDB" id="A0AAW2TCY0"/>